<name>A0A2G8TBL1_9BURK</name>
<keyword evidence="2" id="KW-0966">Cell projection</keyword>
<dbReference type="PANTHER" id="PTHR37166:SF1">
    <property type="entry name" value="PROTEIN FLAG"/>
    <property type="match status" value="1"/>
</dbReference>
<comment type="caution">
    <text evidence="2">The sequence shown here is derived from an EMBL/GenBank/DDBJ whole genome shotgun (WGS) entry which is preliminary data.</text>
</comment>
<keyword evidence="2" id="KW-0282">Flagellum</keyword>
<dbReference type="SUPFAM" id="SSF160214">
    <property type="entry name" value="FlaG-like"/>
    <property type="match status" value="1"/>
</dbReference>
<evidence type="ECO:0000313" key="2">
    <source>
        <dbReference type="EMBL" id="PIL43384.1"/>
    </source>
</evidence>
<dbReference type="RefSeq" id="WP_099791150.1">
    <property type="nucleotide sequence ID" value="NZ_JBHLYV010000096.1"/>
</dbReference>
<feature type="region of interest" description="Disordered" evidence="1">
    <location>
        <begin position="1"/>
        <end position="49"/>
    </location>
</feature>
<dbReference type="Proteomes" id="UP000230390">
    <property type="component" value="Unassembled WGS sequence"/>
</dbReference>
<accession>A0A2G8TBL1</accession>
<proteinExistence type="predicted"/>
<dbReference type="InterPro" id="IPR005186">
    <property type="entry name" value="FlaG"/>
</dbReference>
<gene>
    <name evidence="2" type="ORF">CR105_19190</name>
</gene>
<dbReference type="OrthoDB" id="8565152at2"/>
<dbReference type="Pfam" id="PF03646">
    <property type="entry name" value="FlaG"/>
    <property type="match status" value="1"/>
</dbReference>
<dbReference type="PANTHER" id="PTHR37166">
    <property type="entry name" value="PROTEIN FLAG"/>
    <property type="match status" value="1"/>
</dbReference>
<dbReference type="Gene3D" id="3.30.160.170">
    <property type="entry name" value="FlaG-like"/>
    <property type="match status" value="1"/>
</dbReference>
<keyword evidence="3" id="KW-1185">Reference proteome</keyword>
<dbReference type="AlphaFoldDB" id="A0A2G8TBL1"/>
<evidence type="ECO:0000313" key="3">
    <source>
        <dbReference type="Proteomes" id="UP000230390"/>
    </source>
</evidence>
<keyword evidence="2" id="KW-0969">Cilium</keyword>
<feature type="compositionally biased region" description="Low complexity" evidence="1">
    <location>
        <begin position="1"/>
        <end position="16"/>
    </location>
</feature>
<protein>
    <submittedName>
        <fullName evidence="2">Flagellar protein</fullName>
    </submittedName>
</protein>
<dbReference type="EMBL" id="PDOC01000014">
    <property type="protein sequence ID" value="PIL43384.1"/>
    <property type="molecule type" value="Genomic_DNA"/>
</dbReference>
<dbReference type="InterPro" id="IPR035924">
    <property type="entry name" value="FlaG-like_sf"/>
</dbReference>
<sequence length="120" mass="12838">MNISQISSSAAPAAATAERKAAIEPQAPKATARSGGADSLKETSAEEQQQLPEALKRINTVLQVRAPGLEFSVDDDSARAIVKVIDTNTNEVIRQMPSKEALEIAKALERLDSLLIRDKA</sequence>
<evidence type="ECO:0000256" key="1">
    <source>
        <dbReference type="SAM" id="MobiDB-lite"/>
    </source>
</evidence>
<reference evidence="2 3" key="1">
    <citation type="submission" date="2017-10" db="EMBL/GenBank/DDBJ databases">
        <title>Massilia psychrophilum sp. nov., a novel purple-pigmented bacterium isolated from Tianshan glacier, Xinjiang Municipality, China.</title>
        <authorList>
            <person name="Wang H."/>
        </authorList>
    </citation>
    <scope>NUCLEOTIDE SEQUENCE [LARGE SCALE GENOMIC DNA]</scope>
    <source>
        <strain evidence="2 3">JCM 30074</strain>
    </source>
</reference>
<organism evidence="2 3">
    <name type="scientific">Massilia eurypsychrophila</name>
    <dbReference type="NCBI Taxonomy" id="1485217"/>
    <lineage>
        <taxon>Bacteria</taxon>
        <taxon>Pseudomonadati</taxon>
        <taxon>Pseudomonadota</taxon>
        <taxon>Betaproteobacteria</taxon>
        <taxon>Burkholderiales</taxon>
        <taxon>Oxalobacteraceae</taxon>
        <taxon>Telluria group</taxon>
        <taxon>Massilia</taxon>
    </lineage>
</organism>